<evidence type="ECO:0000256" key="1">
    <source>
        <dbReference type="ARBA" id="ARBA00022741"/>
    </source>
</evidence>
<evidence type="ECO:0000313" key="4">
    <source>
        <dbReference type="Proteomes" id="UP001237642"/>
    </source>
</evidence>
<dbReference type="AlphaFoldDB" id="A0AAD8LWM4"/>
<sequence>MDATTPIYSEARYDEIKKEVSSYSTEVGYNANRIPFVPISGLEGDNIIESSTRLSWYRGPTLYQALDLLIELKSPSGELNRHPLQDVHKIRGPGTVPAGRVKTCIRGHSSY</sequence>
<dbReference type="SUPFAM" id="SSF52540">
    <property type="entry name" value="P-loop containing nucleoside triphosphate hydrolases"/>
    <property type="match status" value="1"/>
</dbReference>
<dbReference type="EMBL" id="JAUIZM010000013">
    <property type="protein sequence ID" value="KAK1353340.1"/>
    <property type="molecule type" value="Genomic_DNA"/>
</dbReference>
<accession>A0AAD8LWM4</accession>
<reference evidence="3" key="1">
    <citation type="submission" date="2023-02" db="EMBL/GenBank/DDBJ databases">
        <title>Genome of toxic invasive species Heracleum sosnowskyi carries increased number of genes despite the absence of recent whole-genome duplications.</title>
        <authorList>
            <person name="Schelkunov M."/>
            <person name="Shtratnikova V."/>
            <person name="Makarenko M."/>
            <person name="Klepikova A."/>
            <person name="Omelchenko D."/>
            <person name="Novikova G."/>
            <person name="Obukhova E."/>
            <person name="Bogdanov V."/>
            <person name="Penin A."/>
            <person name="Logacheva M."/>
        </authorList>
    </citation>
    <scope>NUCLEOTIDE SEQUENCE</scope>
    <source>
        <strain evidence="3">Hsosn_3</strain>
        <tissue evidence="3">Leaf</tissue>
    </source>
</reference>
<dbReference type="Gene3D" id="2.40.30.10">
    <property type="entry name" value="Translation factors"/>
    <property type="match status" value="1"/>
</dbReference>
<dbReference type="GO" id="GO:0005525">
    <property type="term" value="F:GTP binding"/>
    <property type="evidence" value="ECO:0007669"/>
    <property type="project" value="UniProtKB-KW"/>
</dbReference>
<proteinExistence type="predicted"/>
<evidence type="ECO:0000256" key="2">
    <source>
        <dbReference type="ARBA" id="ARBA00023134"/>
    </source>
</evidence>
<dbReference type="PANTHER" id="PTHR23115">
    <property type="entry name" value="TRANSLATION FACTOR"/>
    <property type="match status" value="1"/>
</dbReference>
<keyword evidence="1" id="KW-0547">Nucleotide-binding</keyword>
<protein>
    <submittedName>
        <fullName evidence="3">Uncharacterized protein</fullName>
    </submittedName>
</protein>
<dbReference type="Gene3D" id="3.40.50.300">
    <property type="entry name" value="P-loop containing nucleotide triphosphate hydrolases"/>
    <property type="match status" value="1"/>
</dbReference>
<keyword evidence="4" id="KW-1185">Reference proteome</keyword>
<comment type="caution">
    <text evidence="3">The sequence shown here is derived from an EMBL/GenBank/DDBJ whole genome shotgun (WGS) entry which is preliminary data.</text>
</comment>
<dbReference type="InterPro" id="IPR050100">
    <property type="entry name" value="TRAFAC_GTPase_members"/>
</dbReference>
<keyword evidence="2" id="KW-0342">GTP-binding</keyword>
<reference evidence="3" key="2">
    <citation type="submission" date="2023-05" db="EMBL/GenBank/DDBJ databases">
        <authorList>
            <person name="Schelkunov M.I."/>
        </authorList>
    </citation>
    <scope>NUCLEOTIDE SEQUENCE</scope>
    <source>
        <strain evidence="3">Hsosn_3</strain>
        <tissue evidence="3">Leaf</tissue>
    </source>
</reference>
<dbReference type="InterPro" id="IPR027417">
    <property type="entry name" value="P-loop_NTPase"/>
</dbReference>
<dbReference type="Proteomes" id="UP001237642">
    <property type="component" value="Unassembled WGS sequence"/>
</dbReference>
<name>A0AAD8LWM4_9APIA</name>
<gene>
    <name evidence="3" type="ORF">POM88_052475</name>
</gene>
<organism evidence="3 4">
    <name type="scientific">Heracleum sosnowskyi</name>
    <dbReference type="NCBI Taxonomy" id="360622"/>
    <lineage>
        <taxon>Eukaryota</taxon>
        <taxon>Viridiplantae</taxon>
        <taxon>Streptophyta</taxon>
        <taxon>Embryophyta</taxon>
        <taxon>Tracheophyta</taxon>
        <taxon>Spermatophyta</taxon>
        <taxon>Magnoliopsida</taxon>
        <taxon>eudicotyledons</taxon>
        <taxon>Gunneridae</taxon>
        <taxon>Pentapetalae</taxon>
        <taxon>asterids</taxon>
        <taxon>campanulids</taxon>
        <taxon>Apiales</taxon>
        <taxon>Apiaceae</taxon>
        <taxon>Apioideae</taxon>
        <taxon>apioid superclade</taxon>
        <taxon>Tordylieae</taxon>
        <taxon>Tordyliinae</taxon>
        <taxon>Heracleum</taxon>
    </lineage>
</organism>
<evidence type="ECO:0000313" key="3">
    <source>
        <dbReference type="EMBL" id="KAK1353340.1"/>
    </source>
</evidence>